<reference evidence="1 2" key="1">
    <citation type="submission" date="2016-08" db="EMBL/GenBank/DDBJ databases">
        <authorList>
            <person name="Seilhamer J.J."/>
        </authorList>
    </citation>
    <scope>NUCLEOTIDE SEQUENCE [LARGE SCALE GENOMIC DNA]</scope>
    <source>
        <strain evidence="1 2">P1-7</strain>
    </source>
</reference>
<dbReference type="Proteomes" id="UP000199205">
    <property type="component" value="Unassembled WGS sequence"/>
</dbReference>
<dbReference type="SUPFAM" id="SSF74650">
    <property type="entry name" value="Galactose mutarotase-like"/>
    <property type="match status" value="1"/>
</dbReference>
<dbReference type="EMBL" id="FMAF01000015">
    <property type="protein sequence ID" value="SCB42464.1"/>
    <property type="molecule type" value="Genomic_DNA"/>
</dbReference>
<dbReference type="InterPro" id="IPR008183">
    <property type="entry name" value="Aldose_1/G6P_1-epimerase"/>
</dbReference>
<dbReference type="Gene3D" id="2.70.98.10">
    <property type="match status" value="1"/>
</dbReference>
<dbReference type="GO" id="GO:0030246">
    <property type="term" value="F:carbohydrate binding"/>
    <property type="evidence" value="ECO:0007669"/>
    <property type="project" value="InterPro"/>
</dbReference>
<dbReference type="AlphaFoldDB" id="A0A1C3WRU1"/>
<accession>A0A1C3WRU1</accession>
<dbReference type="InterPro" id="IPR011013">
    <property type="entry name" value="Gal_mutarotase_sf_dom"/>
</dbReference>
<dbReference type="RefSeq" id="WP_092575383.1">
    <property type="nucleotide sequence ID" value="NZ_FMAF01000015.1"/>
</dbReference>
<protein>
    <submittedName>
        <fullName evidence="1">Aldose 1-epimerase</fullName>
    </submittedName>
</protein>
<dbReference type="Pfam" id="PF01263">
    <property type="entry name" value="Aldose_epim"/>
    <property type="match status" value="1"/>
</dbReference>
<evidence type="ECO:0000313" key="2">
    <source>
        <dbReference type="Proteomes" id="UP000199205"/>
    </source>
</evidence>
<dbReference type="CDD" id="cd09021">
    <property type="entry name" value="Aldose_epim_Ec_YphB"/>
    <property type="match status" value="1"/>
</dbReference>
<gene>
    <name evidence="1" type="ORF">GA0061101_115118</name>
</gene>
<organism evidence="1 2">
    <name type="scientific">Rhizobium lusitanum</name>
    <dbReference type="NCBI Taxonomy" id="293958"/>
    <lineage>
        <taxon>Bacteria</taxon>
        <taxon>Pseudomonadati</taxon>
        <taxon>Pseudomonadota</taxon>
        <taxon>Alphaproteobacteria</taxon>
        <taxon>Hyphomicrobiales</taxon>
        <taxon>Rhizobiaceae</taxon>
        <taxon>Rhizobium/Agrobacterium group</taxon>
        <taxon>Rhizobium</taxon>
    </lineage>
</organism>
<dbReference type="InterPro" id="IPR014718">
    <property type="entry name" value="GH-type_carb-bd"/>
</dbReference>
<name>A0A1C3WRU1_9HYPH</name>
<evidence type="ECO:0000313" key="1">
    <source>
        <dbReference type="EMBL" id="SCB42464.1"/>
    </source>
</evidence>
<dbReference type="GO" id="GO:0016853">
    <property type="term" value="F:isomerase activity"/>
    <property type="evidence" value="ECO:0007669"/>
    <property type="project" value="InterPro"/>
</dbReference>
<sequence>MALIDLQAGSFSARVSTSGGLLLDFSWLVDGRKIPLLRPAQDAADARSSACYPLVPFGNRVRNNRFAFGGRNYSLLPNTSWDAHYLHGDGWLGEWSLLSRSLNEVQIGYRHQGQGTPYSYDVRQTITLSADGLRLHMRLENTGEDALPFGLGWHPFFPLTEQTTLCAKTQRYWTETAGWLPGKPAGIPTELDFSRPSPLPNRWINNGFEGWSGEAQITWPENRTALTLTADPLFQHTFIFLSDSKFDPEFRRDYFCFEPMSHLANGHNLPGLGDLKVLHHGEGLEGSIRLQPHEIPG</sequence>
<proteinExistence type="predicted"/>
<dbReference type="OrthoDB" id="9796517at2"/>
<dbReference type="GO" id="GO:0005975">
    <property type="term" value="P:carbohydrate metabolic process"/>
    <property type="evidence" value="ECO:0007669"/>
    <property type="project" value="InterPro"/>
</dbReference>